<proteinExistence type="predicted"/>
<dbReference type="AlphaFoldDB" id="A0A4V1NW56"/>
<dbReference type="PANTHER" id="PTHR12905:SF0">
    <property type="entry name" value="CALCINEURIN-LIKE PHOSPHOESTERASE DOMAIN-CONTAINING PROTEIN"/>
    <property type="match status" value="1"/>
</dbReference>
<dbReference type="GO" id="GO:0016787">
    <property type="term" value="F:hydrolase activity"/>
    <property type="evidence" value="ECO:0007669"/>
    <property type="project" value="InterPro"/>
</dbReference>
<organism evidence="2 3">
    <name type="scientific">Silvibacterium dinghuense</name>
    <dbReference type="NCBI Taxonomy" id="1560006"/>
    <lineage>
        <taxon>Bacteria</taxon>
        <taxon>Pseudomonadati</taxon>
        <taxon>Acidobacteriota</taxon>
        <taxon>Terriglobia</taxon>
        <taxon>Terriglobales</taxon>
        <taxon>Acidobacteriaceae</taxon>
        <taxon>Silvibacterium</taxon>
    </lineage>
</organism>
<dbReference type="OrthoDB" id="332939at2"/>
<evidence type="ECO:0000313" key="3">
    <source>
        <dbReference type="Proteomes" id="UP000290253"/>
    </source>
</evidence>
<dbReference type="Gene3D" id="3.60.21.10">
    <property type="match status" value="1"/>
</dbReference>
<dbReference type="CDD" id="cd07379">
    <property type="entry name" value="MPP_239FB"/>
    <property type="match status" value="1"/>
</dbReference>
<dbReference type="Proteomes" id="UP000290253">
    <property type="component" value="Unassembled WGS sequence"/>
</dbReference>
<dbReference type="InterPro" id="IPR004843">
    <property type="entry name" value="Calcineurin-like_PHP"/>
</dbReference>
<keyword evidence="3" id="KW-1185">Reference proteome</keyword>
<accession>A0A4V1NW56</accession>
<reference evidence="2 3" key="1">
    <citation type="journal article" date="2016" name="Int. J. Syst. Evol. Microbiol.">
        <title>Acidipila dinghuensis sp. nov., an acidobacterium isolated from forest soil.</title>
        <authorList>
            <person name="Jiang Y.W."/>
            <person name="Wang J."/>
            <person name="Chen M.H."/>
            <person name="Lv Y.Y."/>
            <person name="Qiu L.H."/>
        </authorList>
    </citation>
    <scope>NUCLEOTIDE SEQUENCE [LARGE SCALE GENOMIC DNA]</scope>
    <source>
        <strain evidence="2 3">DHOF10</strain>
    </source>
</reference>
<dbReference type="InterPro" id="IPR029052">
    <property type="entry name" value="Metallo-depent_PP-like"/>
</dbReference>
<dbReference type="EMBL" id="SDMK01000001">
    <property type="protein sequence ID" value="RXS98252.1"/>
    <property type="molecule type" value="Genomic_DNA"/>
</dbReference>
<comment type="caution">
    <text evidence="2">The sequence shown here is derived from an EMBL/GenBank/DDBJ whole genome shotgun (WGS) entry which is preliminary data.</text>
</comment>
<sequence length="220" mass="24794">MRIVCISDTHGQHRQLTVPEGDILIHAGDFMRSGQRLNEIVDFNDWLGSLPHPHKVVIAGNHDLLFESYPEMARGRLNNTTYLENSGAEIFGLKFWGSPVQPTFHNWAFNVDRGAAIRRYWKKIPSDTDVLITHGPPFGTLDKIDILGPHLGCEELAKTISQIRPRLHVFGHIHGGHGQETTKATAFVNAAVLNERYELTHKSQTIDLIVNRGPERNSIR</sequence>
<name>A0A4V1NW56_9BACT</name>
<dbReference type="PANTHER" id="PTHR12905">
    <property type="entry name" value="METALLOPHOSPHOESTERASE"/>
    <property type="match status" value="1"/>
</dbReference>
<dbReference type="InterPro" id="IPR051693">
    <property type="entry name" value="UPF0046_metallophosphoest"/>
</dbReference>
<dbReference type="Pfam" id="PF00149">
    <property type="entry name" value="Metallophos"/>
    <property type="match status" value="1"/>
</dbReference>
<gene>
    <name evidence="2" type="ORF">ESZ00_09155</name>
</gene>
<feature type="domain" description="Calcineurin-like phosphoesterase" evidence="1">
    <location>
        <begin position="1"/>
        <end position="175"/>
    </location>
</feature>
<protein>
    <submittedName>
        <fullName evidence="2">Metallophosphoesterase</fullName>
    </submittedName>
</protein>
<dbReference type="SUPFAM" id="SSF56300">
    <property type="entry name" value="Metallo-dependent phosphatases"/>
    <property type="match status" value="1"/>
</dbReference>
<evidence type="ECO:0000313" key="2">
    <source>
        <dbReference type="EMBL" id="RXS98252.1"/>
    </source>
</evidence>
<evidence type="ECO:0000259" key="1">
    <source>
        <dbReference type="Pfam" id="PF00149"/>
    </source>
</evidence>